<dbReference type="PANTHER" id="PTHR12835">
    <property type="entry name" value="BIOTIN PROTEIN LIGASE"/>
    <property type="match status" value="1"/>
</dbReference>
<keyword evidence="1 3" id="KW-0436">Ligase</keyword>
<dbReference type="InterPro" id="IPR045864">
    <property type="entry name" value="aa-tRNA-synth_II/BPL/LPL"/>
</dbReference>
<feature type="domain" description="BPL/LPL catalytic" evidence="2">
    <location>
        <begin position="1"/>
        <end position="99"/>
    </location>
</feature>
<feature type="non-terminal residue" evidence="3">
    <location>
        <position position="1"/>
    </location>
</feature>
<dbReference type="Gene3D" id="3.30.930.10">
    <property type="entry name" value="Bira Bifunctional Protein, Domain 2"/>
    <property type="match status" value="1"/>
</dbReference>
<dbReference type="EC" id="6.3.4.15" evidence="3"/>
<dbReference type="InterPro" id="IPR004408">
    <property type="entry name" value="Biotin_CoA_COase_ligase"/>
</dbReference>
<gene>
    <name evidence="3" type="ORF">GM540_15155</name>
</gene>
<dbReference type="InterPro" id="IPR004143">
    <property type="entry name" value="BPL_LPL_catalytic"/>
</dbReference>
<comment type="caution">
    <text evidence="3">The sequence shown here is derived from an EMBL/GenBank/DDBJ whole genome shotgun (WGS) entry which is preliminary data.</text>
</comment>
<dbReference type="Proteomes" id="UP000483094">
    <property type="component" value="Unassembled WGS sequence"/>
</dbReference>
<sequence length="99" mass="11185">KVSFKPETKSTQLDAKEAIDLGHEANTLYLASYQTAGRGRFQRSFYSPQGGIYMTLHLKPNLPYDKLPSYTLLVAGAVYKAIKNLTLIDVDIKWVNDIY</sequence>
<dbReference type="GO" id="GO:0005737">
    <property type="term" value="C:cytoplasm"/>
    <property type="evidence" value="ECO:0007669"/>
    <property type="project" value="TreeGrafter"/>
</dbReference>
<dbReference type="GO" id="GO:0016740">
    <property type="term" value="F:transferase activity"/>
    <property type="evidence" value="ECO:0007669"/>
    <property type="project" value="UniProtKB-ARBA"/>
</dbReference>
<dbReference type="PANTHER" id="PTHR12835:SF5">
    <property type="entry name" value="BIOTIN--PROTEIN LIGASE"/>
    <property type="match status" value="1"/>
</dbReference>
<dbReference type="EMBL" id="WNHQ01001964">
    <property type="protein sequence ID" value="MTV75276.1"/>
    <property type="molecule type" value="Genomic_DNA"/>
</dbReference>
<proteinExistence type="predicted"/>
<dbReference type="NCBIfam" id="TIGR00121">
    <property type="entry name" value="birA_ligase"/>
    <property type="match status" value="1"/>
</dbReference>
<dbReference type="AlphaFoldDB" id="A0A6G2DFC7"/>
<dbReference type="CDD" id="cd16442">
    <property type="entry name" value="BPL"/>
    <property type="match status" value="1"/>
</dbReference>
<name>A0A6G2DFC7_STREE</name>
<dbReference type="GO" id="GO:0009249">
    <property type="term" value="P:protein lipoylation"/>
    <property type="evidence" value="ECO:0007669"/>
    <property type="project" value="UniProtKB-ARBA"/>
</dbReference>
<dbReference type="SUPFAM" id="SSF55681">
    <property type="entry name" value="Class II aaRS and biotin synthetases"/>
    <property type="match status" value="1"/>
</dbReference>
<evidence type="ECO:0000259" key="2">
    <source>
        <dbReference type="PROSITE" id="PS51733"/>
    </source>
</evidence>
<reference evidence="3 4" key="1">
    <citation type="submission" date="2019-11" db="EMBL/GenBank/DDBJ databases">
        <title>Growth characteristics of pneumococcus vary with the chemical composition of the capsule and with environmental conditions.</title>
        <authorList>
            <person name="Tothpal A."/>
            <person name="Desobry K."/>
            <person name="Joshi S."/>
            <person name="Wyllie A.L."/>
            <person name="Weinberger D.M."/>
        </authorList>
    </citation>
    <scope>NUCLEOTIDE SEQUENCE [LARGE SCALE GENOMIC DNA]</scope>
    <source>
        <strain evidence="4">pnumococcus19F</strain>
    </source>
</reference>
<dbReference type="GO" id="GO:0004077">
    <property type="term" value="F:biotin--[biotin carboxyl-carrier protein] ligase activity"/>
    <property type="evidence" value="ECO:0007669"/>
    <property type="project" value="UniProtKB-EC"/>
</dbReference>
<feature type="non-terminal residue" evidence="3">
    <location>
        <position position="99"/>
    </location>
</feature>
<accession>A0A6G2DFC7</accession>
<evidence type="ECO:0000256" key="1">
    <source>
        <dbReference type="ARBA" id="ARBA00022598"/>
    </source>
</evidence>
<dbReference type="Pfam" id="PF03099">
    <property type="entry name" value="BPL_LplA_LipB"/>
    <property type="match status" value="1"/>
</dbReference>
<organism evidence="3 4">
    <name type="scientific">Streptococcus pneumoniae</name>
    <dbReference type="NCBI Taxonomy" id="1313"/>
    <lineage>
        <taxon>Bacteria</taxon>
        <taxon>Bacillati</taxon>
        <taxon>Bacillota</taxon>
        <taxon>Bacilli</taxon>
        <taxon>Lactobacillales</taxon>
        <taxon>Streptococcaceae</taxon>
        <taxon>Streptococcus</taxon>
    </lineage>
</organism>
<protein>
    <submittedName>
        <fullName evidence="3">Biotin--[acetyl-CoA-carboxylase] ligase</fullName>
        <ecNumber evidence="3">6.3.4.15</ecNumber>
    </submittedName>
</protein>
<dbReference type="PROSITE" id="PS51733">
    <property type="entry name" value="BPL_LPL_CATALYTIC"/>
    <property type="match status" value="1"/>
</dbReference>
<evidence type="ECO:0000313" key="4">
    <source>
        <dbReference type="Proteomes" id="UP000483094"/>
    </source>
</evidence>
<evidence type="ECO:0000313" key="3">
    <source>
        <dbReference type="EMBL" id="MTV75276.1"/>
    </source>
</evidence>